<dbReference type="PANTHER" id="PTHR23301:SF0">
    <property type="entry name" value="CHITIN-BINDING TYPE-2 DOMAIN-CONTAINING PROTEIN-RELATED"/>
    <property type="match status" value="1"/>
</dbReference>
<keyword evidence="2 6" id="KW-0732">Signal</keyword>
<dbReference type="PROSITE" id="PS50940">
    <property type="entry name" value="CHIT_BIND_II"/>
    <property type="match status" value="3"/>
</dbReference>
<evidence type="ECO:0000313" key="8">
    <source>
        <dbReference type="EMBL" id="CAB3237027.1"/>
    </source>
</evidence>
<feature type="chain" id="PRO_5036434282" description="Chitin-binding type-2 domain-containing protein" evidence="6">
    <location>
        <begin position="18"/>
        <end position="226"/>
    </location>
</feature>
<evidence type="ECO:0000256" key="1">
    <source>
        <dbReference type="ARBA" id="ARBA00022669"/>
    </source>
</evidence>
<dbReference type="Gene3D" id="2.170.140.10">
    <property type="entry name" value="Chitin binding domain"/>
    <property type="match status" value="3"/>
</dbReference>
<organism evidence="8 11">
    <name type="scientific">Arctia plantaginis</name>
    <name type="common">Wood tiger moth</name>
    <name type="synonym">Phalaena plantaginis</name>
    <dbReference type="NCBI Taxonomy" id="874455"/>
    <lineage>
        <taxon>Eukaryota</taxon>
        <taxon>Metazoa</taxon>
        <taxon>Ecdysozoa</taxon>
        <taxon>Arthropoda</taxon>
        <taxon>Hexapoda</taxon>
        <taxon>Insecta</taxon>
        <taxon>Pterygota</taxon>
        <taxon>Neoptera</taxon>
        <taxon>Endopterygota</taxon>
        <taxon>Lepidoptera</taxon>
        <taxon>Glossata</taxon>
        <taxon>Ditrysia</taxon>
        <taxon>Noctuoidea</taxon>
        <taxon>Erebidae</taxon>
        <taxon>Arctiinae</taxon>
        <taxon>Arctia</taxon>
    </lineage>
</organism>
<evidence type="ECO:0000313" key="10">
    <source>
        <dbReference type="Proteomes" id="UP000494106"/>
    </source>
</evidence>
<name>A0A8S0ZXA7_ARCPL</name>
<evidence type="ECO:0000256" key="6">
    <source>
        <dbReference type="SAM" id="SignalP"/>
    </source>
</evidence>
<keyword evidence="1" id="KW-0147">Chitin-binding</keyword>
<dbReference type="AlphaFoldDB" id="A0A8S0ZXA7"/>
<feature type="domain" description="Chitin-binding type-2" evidence="7">
    <location>
        <begin position="99"/>
        <end position="159"/>
    </location>
</feature>
<keyword evidence="4" id="KW-1015">Disulfide bond</keyword>
<dbReference type="InterPro" id="IPR036508">
    <property type="entry name" value="Chitin-bd_dom_sf"/>
</dbReference>
<dbReference type="Pfam" id="PF01607">
    <property type="entry name" value="CBM_14"/>
    <property type="match status" value="3"/>
</dbReference>
<dbReference type="InterPro" id="IPR002557">
    <property type="entry name" value="Chitin-bd_dom"/>
</dbReference>
<protein>
    <recommendedName>
        <fullName evidence="7">Chitin-binding type-2 domain-containing protein</fullName>
    </recommendedName>
</protein>
<keyword evidence="3" id="KW-0677">Repeat</keyword>
<comment type="caution">
    <text evidence="8">The sequence shown here is derived from an EMBL/GenBank/DDBJ whole genome shotgun (WGS) entry which is preliminary data.</text>
</comment>
<evidence type="ECO:0000313" key="9">
    <source>
        <dbReference type="EMBL" id="CAB3238664.1"/>
    </source>
</evidence>
<dbReference type="Proteomes" id="UP000494106">
    <property type="component" value="Unassembled WGS sequence"/>
</dbReference>
<feature type="domain" description="Chitin-binding type-2" evidence="7">
    <location>
        <begin position="164"/>
        <end position="225"/>
    </location>
</feature>
<keyword evidence="10" id="KW-1185">Reference proteome</keyword>
<dbReference type="OrthoDB" id="6020543at2759"/>
<dbReference type="GO" id="GO:0005576">
    <property type="term" value="C:extracellular region"/>
    <property type="evidence" value="ECO:0007669"/>
    <property type="project" value="InterPro"/>
</dbReference>
<reference evidence="10 11" key="1">
    <citation type="submission" date="2020-04" db="EMBL/GenBank/DDBJ databases">
        <authorList>
            <person name="Wallbank WR R."/>
            <person name="Pardo Diaz C."/>
            <person name="Kozak K."/>
            <person name="Martin S."/>
            <person name="Jiggins C."/>
            <person name="Moest M."/>
            <person name="Warren A I."/>
            <person name="Byers J.R.P. K."/>
            <person name="Montejo-Kovacevich G."/>
            <person name="Yen C E."/>
        </authorList>
    </citation>
    <scope>NUCLEOTIDE SEQUENCE [LARGE SCALE GENOMIC DNA]</scope>
</reference>
<evidence type="ECO:0000256" key="3">
    <source>
        <dbReference type="ARBA" id="ARBA00022737"/>
    </source>
</evidence>
<dbReference type="InterPro" id="IPR051940">
    <property type="entry name" value="Chitin_bind-dev_reg"/>
</dbReference>
<gene>
    <name evidence="9" type="ORF">APLA_LOCUS7484</name>
    <name evidence="8" type="ORF">APLA_LOCUS7623</name>
</gene>
<keyword evidence="5" id="KW-0325">Glycoprotein</keyword>
<dbReference type="EMBL" id="CADEBC010000498">
    <property type="protein sequence ID" value="CAB3238664.1"/>
    <property type="molecule type" value="Genomic_DNA"/>
</dbReference>
<proteinExistence type="predicted"/>
<dbReference type="Proteomes" id="UP000494256">
    <property type="component" value="Unassembled WGS sequence"/>
</dbReference>
<dbReference type="PANTHER" id="PTHR23301">
    <property type="entry name" value="CHITIN BINDING PERITROPHIN-A"/>
    <property type="match status" value="1"/>
</dbReference>
<dbReference type="SUPFAM" id="SSF57625">
    <property type="entry name" value="Invertebrate chitin-binding proteins"/>
    <property type="match status" value="3"/>
</dbReference>
<evidence type="ECO:0000259" key="7">
    <source>
        <dbReference type="PROSITE" id="PS50940"/>
    </source>
</evidence>
<dbReference type="GO" id="GO:0008061">
    <property type="term" value="F:chitin binding"/>
    <property type="evidence" value="ECO:0007669"/>
    <property type="project" value="UniProtKB-KW"/>
</dbReference>
<evidence type="ECO:0000256" key="5">
    <source>
        <dbReference type="ARBA" id="ARBA00023180"/>
    </source>
</evidence>
<dbReference type="EMBL" id="CADEBD010000303">
    <property type="protein sequence ID" value="CAB3237027.1"/>
    <property type="molecule type" value="Genomic_DNA"/>
</dbReference>
<evidence type="ECO:0000256" key="2">
    <source>
        <dbReference type="ARBA" id="ARBA00022729"/>
    </source>
</evidence>
<evidence type="ECO:0000256" key="4">
    <source>
        <dbReference type="ARBA" id="ARBA00023157"/>
    </source>
</evidence>
<dbReference type="SMART" id="SM00494">
    <property type="entry name" value="ChtBD2"/>
    <property type="match status" value="3"/>
</dbReference>
<accession>A0A8S0ZXA7</accession>
<sequence length="226" mass="24695">MALLFVIALALVATSHAGPESIVATGNSPSYVCKSKNSYYNVEGSCDSYIRCSDYVAVYQLCPDGLHFNPDVRYPNYPCGYPADVPCLRRGAVQPAQPTEECPHQYGYFPSPSATPDNCGHFRICIEGRAVDLDCPTGLAFNPDTSRCDWPSLVPSCKASAYLGFSCPAVDDNDDRVENFKYPGNCFYFFSCQHGNVRLLSCDDGAAFDSASGRCVDEELVNCTQY</sequence>
<feature type="signal peptide" evidence="6">
    <location>
        <begin position="1"/>
        <end position="17"/>
    </location>
</feature>
<feature type="domain" description="Chitin-binding type-2" evidence="7">
    <location>
        <begin position="30"/>
        <end position="89"/>
    </location>
</feature>
<evidence type="ECO:0000313" key="11">
    <source>
        <dbReference type="Proteomes" id="UP000494256"/>
    </source>
</evidence>